<dbReference type="GO" id="GO:0000398">
    <property type="term" value="P:mRNA splicing, via spliceosome"/>
    <property type="evidence" value="ECO:0007669"/>
    <property type="project" value="UniProtKB-UniRule"/>
</dbReference>
<dbReference type="AlphaFoldDB" id="A0A178Z5Y4"/>
<dbReference type="Proteomes" id="UP000078343">
    <property type="component" value="Unassembled WGS sequence"/>
</dbReference>
<feature type="compositionally biased region" description="Polar residues" evidence="5">
    <location>
        <begin position="59"/>
        <end position="73"/>
    </location>
</feature>
<feature type="region of interest" description="Disordered" evidence="5">
    <location>
        <begin position="1"/>
        <end position="73"/>
    </location>
</feature>
<comment type="similarity">
    <text evidence="2 4">Belongs to the SPP2 family.</text>
</comment>
<dbReference type="RefSeq" id="XP_018688298.1">
    <property type="nucleotide sequence ID" value="XM_018842137.1"/>
</dbReference>
<dbReference type="OrthoDB" id="5577072at2759"/>
<evidence type="ECO:0000256" key="5">
    <source>
        <dbReference type="SAM" id="MobiDB-lite"/>
    </source>
</evidence>
<comment type="subcellular location">
    <subcellularLocation>
        <location evidence="1 4">Nucleus</location>
    </subcellularLocation>
</comment>
<feature type="compositionally biased region" description="Polar residues" evidence="5">
    <location>
        <begin position="178"/>
        <end position="192"/>
    </location>
</feature>
<organism evidence="7 8">
    <name type="scientific">Fonsecaea erecta</name>
    <dbReference type="NCBI Taxonomy" id="1367422"/>
    <lineage>
        <taxon>Eukaryota</taxon>
        <taxon>Fungi</taxon>
        <taxon>Dikarya</taxon>
        <taxon>Ascomycota</taxon>
        <taxon>Pezizomycotina</taxon>
        <taxon>Eurotiomycetes</taxon>
        <taxon>Chaetothyriomycetidae</taxon>
        <taxon>Chaetothyriales</taxon>
        <taxon>Herpotrichiellaceae</taxon>
        <taxon>Fonsecaea</taxon>
    </lineage>
</organism>
<proteinExistence type="inferred from homology"/>
<accession>A0A178Z5Y4</accession>
<keyword evidence="3 4" id="KW-0539">Nucleus</keyword>
<reference evidence="7 8" key="1">
    <citation type="submission" date="2016-04" db="EMBL/GenBank/DDBJ databases">
        <title>Draft genome of Fonsecaea erecta CBS 125763.</title>
        <authorList>
            <person name="Weiss V.A."/>
            <person name="Vicente V.A."/>
            <person name="Raittz R.T."/>
            <person name="Moreno L.F."/>
            <person name="De Souza E.M."/>
            <person name="Pedrosa F.O."/>
            <person name="Steffens M.B."/>
            <person name="Faoro H."/>
            <person name="Tadra-Sfeir M.Z."/>
            <person name="Najafzadeh M.J."/>
            <person name="Felipe M.S."/>
            <person name="Teixeira M."/>
            <person name="Sun J."/>
            <person name="Xi L."/>
            <person name="Gomes R."/>
            <person name="De Azevedo C.M."/>
            <person name="Salgado C.G."/>
            <person name="Da Silva M.B."/>
            <person name="Nascimento M.F."/>
            <person name="Queiroz-Telles F."/>
            <person name="Attili D.S."/>
            <person name="Gorbushina A."/>
        </authorList>
    </citation>
    <scope>NUCLEOTIDE SEQUENCE [LARGE SCALE GENOMIC DNA]</scope>
    <source>
        <strain evidence="7 8">CBS 125763</strain>
    </source>
</reference>
<evidence type="ECO:0000256" key="2">
    <source>
        <dbReference type="ARBA" id="ARBA00008576"/>
    </source>
</evidence>
<name>A0A178Z5Y4_9EURO</name>
<keyword evidence="4" id="KW-0508">mRNA splicing</keyword>
<evidence type="ECO:0000313" key="8">
    <source>
        <dbReference type="Proteomes" id="UP000078343"/>
    </source>
</evidence>
<evidence type="ECO:0000256" key="1">
    <source>
        <dbReference type="ARBA" id="ARBA00004123"/>
    </source>
</evidence>
<evidence type="ECO:0000313" key="7">
    <source>
        <dbReference type="EMBL" id="OAP54931.1"/>
    </source>
</evidence>
<gene>
    <name evidence="7" type="ORF">AYL99_10631</name>
</gene>
<feature type="region of interest" description="Disordered" evidence="5">
    <location>
        <begin position="302"/>
        <end position="330"/>
    </location>
</feature>
<dbReference type="EMBL" id="LVYI01000012">
    <property type="protein sequence ID" value="OAP54931.1"/>
    <property type="molecule type" value="Genomic_DNA"/>
</dbReference>
<evidence type="ECO:0000256" key="4">
    <source>
        <dbReference type="RuleBase" id="RU369096"/>
    </source>
</evidence>
<dbReference type="PANTHER" id="PTHR15818">
    <property type="entry name" value="G PATCH AND KOW-CONTAINING"/>
    <property type="match status" value="1"/>
</dbReference>
<dbReference type="GO" id="GO:0005681">
    <property type="term" value="C:spliceosomal complex"/>
    <property type="evidence" value="ECO:0007669"/>
    <property type="project" value="UniProtKB-UniRule"/>
</dbReference>
<sequence>MSKPISFGFGKPKPAADSPVVGTTSLKSSVASKSRPSRTALHHDSDNEDEDEPRHESVSGFSSNGAILSQPLQDSQVKVIANAGNADWRRHGRKNLLPAEVQAQQQNGGAVMVERDEVSTASGLQFASKNEEDRGYQTNGHQQAQEQHPAEQPKQLTADEEALQALLDDGSGKPRSNAVISIQQNMRLSPQDETQDFRDDVASRPDSSTLEEYAAMPVEEFGMAMLRGMGQKRRANGELIDLTSKNDNNPRKLRKQEGFLGIGAKAAPGSDIELGAWGKADMRKNTKGEGFFTPLMRENKATGERISEDEFQKRLKESRNAKQEEDWKQRRDRNLEISGEAETGAKIPVRIGTEMTEIMKACDQDVMKTGHGTEGKTRRIQMSTIVDGEPNIRSVIETKIDTIPVRPIEVMGTGTVTVTGIGTEIKTEIGTGKDIAIAAIGTDDFGKEMGGKSNQS</sequence>
<dbReference type="InterPro" id="IPR045166">
    <property type="entry name" value="Spp2-like"/>
</dbReference>
<dbReference type="InterPro" id="IPR026822">
    <property type="entry name" value="Spp2/MOS2_G-patch"/>
</dbReference>
<feature type="compositionally biased region" description="Low complexity" evidence="5">
    <location>
        <begin position="141"/>
        <end position="153"/>
    </location>
</feature>
<comment type="caution">
    <text evidence="7">The sequence shown here is derived from an EMBL/GenBank/DDBJ whole genome shotgun (WGS) entry which is preliminary data.</text>
</comment>
<dbReference type="PANTHER" id="PTHR15818:SF2">
    <property type="entry name" value="G-PATCH DOMAIN AND KOW MOTIFS-CONTAINING PROTEIN"/>
    <property type="match status" value="1"/>
</dbReference>
<keyword evidence="4" id="KW-0507">mRNA processing</keyword>
<dbReference type="GeneID" id="30014799"/>
<keyword evidence="4" id="KW-0747">Spliceosome</keyword>
<dbReference type="Pfam" id="PF12656">
    <property type="entry name" value="G-patch_2"/>
    <property type="match status" value="1"/>
</dbReference>
<feature type="compositionally biased region" description="Polar residues" evidence="5">
    <location>
        <begin position="119"/>
        <end position="128"/>
    </location>
</feature>
<feature type="region of interest" description="Disordered" evidence="5">
    <location>
        <begin position="91"/>
        <end position="211"/>
    </location>
</feature>
<dbReference type="STRING" id="1367422.A0A178Z5Y4"/>
<keyword evidence="8" id="KW-1185">Reference proteome</keyword>
<comment type="function">
    <text evidence="4">Involved in spliceosome maturation and the first step of pre-mRNA splicing.</text>
</comment>
<feature type="compositionally biased region" description="Polar residues" evidence="5">
    <location>
        <begin position="21"/>
        <end position="34"/>
    </location>
</feature>
<feature type="domain" description="Spp2/MOS2 G-patch" evidence="6">
    <location>
        <begin position="205"/>
        <end position="267"/>
    </location>
</feature>
<evidence type="ECO:0000259" key="6">
    <source>
        <dbReference type="Pfam" id="PF12656"/>
    </source>
</evidence>
<protein>
    <recommendedName>
        <fullName evidence="4">Pre-mRNA-splicing factor</fullName>
    </recommendedName>
</protein>
<evidence type="ECO:0000256" key="3">
    <source>
        <dbReference type="ARBA" id="ARBA00023242"/>
    </source>
</evidence>